<evidence type="ECO:0000256" key="1">
    <source>
        <dbReference type="ARBA" id="ARBA00009619"/>
    </source>
</evidence>
<evidence type="ECO:0000313" key="4">
    <source>
        <dbReference type="EMBL" id="ACG42256.1"/>
    </source>
</evidence>
<dbReference type="ExpressionAtlas" id="B6TYS3">
    <property type="expression patterns" value="baseline and differential"/>
</dbReference>
<reference evidence="4" key="1">
    <citation type="journal article" date="2009" name="Plant Mol. Biol.">
        <title>Insights into corn genes derived from large-scale cDNA sequencing.</title>
        <authorList>
            <person name="Alexandrov N.N."/>
            <person name="Brover V.V."/>
            <person name="Freidin S."/>
            <person name="Troukhan M.E."/>
            <person name="Tatarinova T.V."/>
            <person name="Zhang H."/>
            <person name="Swaller T.J."/>
            <person name="Lu Y.P."/>
            <person name="Bouck J."/>
            <person name="Flavell R.B."/>
            <person name="Feldmann K.A."/>
        </authorList>
    </citation>
    <scope>NUCLEOTIDE SEQUENCE</scope>
</reference>
<feature type="coiled-coil region" evidence="2">
    <location>
        <begin position="64"/>
        <end position="95"/>
    </location>
</feature>
<evidence type="ECO:0000313" key="5">
    <source>
        <dbReference type="EnsemblPlants" id="Zm00001eb265980_P001"/>
    </source>
</evidence>
<feature type="transmembrane region" description="Helical" evidence="3">
    <location>
        <begin position="38"/>
        <end position="60"/>
    </location>
</feature>
<dbReference type="OrthoDB" id="276065at2759"/>
<dbReference type="InterPro" id="IPR021298">
    <property type="entry name" value="CFAP298"/>
</dbReference>
<dbReference type="RefSeq" id="NP_001159051.1">
    <property type="nucleotide sequence ID" value="NM_001165579.2"/>
</dbReference>
<keyword evidence="2" id="KW-0175">Coiled coil</keyword>
<reference evidence="5" key="3">
    <citation type="submission" date="2019-07" db="EMBL/GenBank/DDBJ databases">
        <authorList>
            <person name="Seetharam A."/>
            <person name="Woodhouse M."/>
            <person name="Cannon E."/>
        </authorList>
    </citation>
    <scope>NUCLEOTIDE SEQUENCE [LARGE SCALE GENOMIC DNA]</scope>
    <source>
        <strain evidence="5">cv. B73</strain>
    </source>
</reference>
<organism evidence="4">
    <name type="scientific">Zea mays</name>
    <name type="common">Maize</name>
    <dbReference type="NCBI Taxonomy" id="4577"/>
    <lineage>
        <taxon>Eukaryota</taxon>
        <taxon>Viridiplantae</taxon>
        <taxon>Streptophyta</taxon>
        <taxon>Embryophyta</taxon>
        <taxon>Tracheophyta</taxon>
        <taxon>Spermatophyta</taxon>
        <taxon>Magnoliopsida</taxon>
        <taxon>Liliopsida</taxon>
        <taxon>Poales</taxon>
        <taxon>Poaceae</taxon>
        <taxon>PACMAD clade</taxon>
        <taxon>Panicoideae</taxon>
        <taxon>Andropogonodae</taxon>
        <taxon>Andropogoneae</taxon>
        <taxon>Tripsacinae</taxon>
        <taxon>Zea</taxon>
    </lineage>
</organism>
<keyword evidence="3" id="KW-1133">Transmembrane helix</keyword>
<protein>
    <submittedName>
        <fullName evidence="4 5">Uncharacterized protein</fullName>
    </submittedName>
</protein>
<gene>
    <name evidence="5" type="primary">LOC100278003</name>
</gene>
<keyword evidence="7" id="KW-1267">Proteomics identification</keyword>
<dbReference type="Proteomes" id="UP000007305">
    <property type="component" value="Chromosome 6"/>
</dbReference>
<proteinExistence type="evidence at protein level"/>
<reference evidence="5" key="4">
    <citation type="submission" date="2021-05" db="UniProtKB">
        <authorList>
            <consortium name="EnsemblPlants"/>
        </authorList>
    </citation>
    <scope>IDENTIFICATION</scope>
    <source>
        <strain evidence="5">cv. B73</strain>
    </source>
</reference>
<dbReference type="PANTHER" id="PTHR13238:SF0">
    <property type="entry name" value="CILIA- AND FLAGELLA-ASSOCIATED PROTEIN 298"/>
    <property type="match status" value="1"/>
</dbReference>
<keyword evidence="3" id="KW-0812">Transmembrane</keyword>
<evidence type="ECO:0007829" key="7">
    <source>
        <dbReference type="PeptideAtlas" id="B6TYS3"/>
    </source>
</evidence>
<dbReference type="Pfam" id="PF11069">
    <property type="entry name" value="CFAP298"/>
    <property type="match status" value="1"/>
</dbReference>
<evidence type="ECO:0000256" key="3">
    <source>
        <dbReference type="SAM" id="Phobius"/>
    </source>
</evidence>
<keyword evidence="3" id="KW-0472">Membrane</keyword>
<reference evidence="6" key="2">
    <citation type="journal article" date="2009" name="Science">
        <title>The B73 maize genome: complexity, diversity, and dynamics.</title>
        <authorList>
            <person name="Schnable P.S."/>
            <person name="Ware D."/>
            <person name="Fulton R.S."/>
            <person name="Stein J.C."/>
            <person name="Wei F."/>
            <person name="Pasternak S."/>
            <person name="Liang C."/>
            <person name="Zhang J."/>
            <person name="Fulton L."/>
            <person name="Graves T.A."/>
            <person name="Minx P."/>
            <person name="Reily A.D."/>
            <person name="Courtney L."/>
            <person name="Kruchowski S.S."/>
            <person name="Tomlinson C."/>
            <person name="Strong C."/>
            <person name="Delehaunty K."/>
            <person name="Fronick C."/>
            <person name="Courtney B."/>
            <person name="Rock S.M."/>
            <person name="Belter E."/>
            <person name="Du F."/>
            <person name="Kim K."/>
            <person name="Abbott R.M."/>
            <person name="Cotton M."/>
            <person name="Levy A."/>
            <person name="Marchetto P."/>
            <person name="Ochoa K."/>
            <person name="Jackson S.M."/>
            <person name="Gillam B."/>
            <person name="Chen W."/>
            <person name="Yan L."/>
            <person name="Higginbotham J."/>
            <person name="Cardenas M."/>
            <person name="Waligorski J."/>
            <person name="Applebaum E."/>
            <person name="Phelps L."/>
            <person name="Falcone J."/>
            <person name="Kanchi K."/>
            <person name="Thane T."/>
            <person name="Scimone A."/>
            <person name="Thane N."/>
            <person name="Henke J."/>
            <person name="Wang T."/>
            <person name="Ruppert J."/>
            <person name="Shah N."/>
            <person name="Rotter K."/>
            <person name="Hodges J."/>
            <person name="Ingenthron E."/>
            <person name="Cordes M."/>
            <person name="Kohlberg S."/>
            <person name="Sgro J."/>
            <person name="Delgado B."/>
            <person name="Mead K."/>
            <person name="Chinwalla A."/>
            <person name="Leonard S."/>
            <person name="Crouse K."/>
            <person name="Collura K."/>
            <person name="Kudrna D."/>
            <person name="Currie J."/>
            <person name="He R."/>
            <person name="Angelova A."/>
            <person name="Rajasekar S."/>
            <person name="Mueller T."/>
            <person name="Lomeli R."/>
            <person name="Scara G."/>
            <person name="Ko A."/>
            <person name="Delaney K."/>
            <person name="Wissotski M."/>
            <person name="Lopez G."/>
            <person name="Campos D."/>
            <person name="Braidotti M."/>
            <person name="Ashley E."/>
            <person name="Golser W."/>
            <person name="Kim H."/>
            <person name="Lee S."/>
            <person name="Lin J."/>
            <person name="Dujmic Z."/>
            <person name="Kim W."/>
            <person name="Talag J."/>
            <person name="Zuccolo A."/>
            <person name="Fan C."/>
            <person name="Sebastian A."/>
            <person name="Kramer M."/>
            <person name="Spiegel L."/>
            <person name="Nascimento L."/>
            <person name="Zutavern T."/>
            <person name="Miller B."/>
            <person name="Ambroise C."/>
            <person name="Muller S."/>
            <person name="Spooner W."/>
            <person name="Narechania A."/>
            <person name="Ren L."/>
            <person name="Wei S."/>
            <person name="Kumari S."/>
            <person name="Faga B."/>
            <person name="Levy M.J."/>
            <person name="McMahan L."/>
            <person name="Van Buren P."/>
            <person name="Vaughn M.W."/>
            <person name="Ying K."/>
            <person name="Yeh C.-T."/>
            <person name="Emrich S.J."/>
            <person name="Jia Y."/>
            <person name="Kalyanaraman A."/>
            <person name="Hsia A.-P."/>
            <person name="Barbazuk W.B."/>
            <person name="Baucom R.S."/>
            <person name="Brutnell T.P."/>
            <person name="Carpita N.C."/>
            <person name="Chaparro C."/>
            <person name="Chia J.-M."/>
            <person name="Deragon J.-M."/>
            <person name="Estill J.C."/>
            <person name="Fu Y."/>
            <person name="Jeddeloh J.A."/>
            <person name="Han Y."/>
            <person name="Lee H."/>
            <person name="Li P."/>
            <person name="Lisch D.R."/>
            <person name="Liu S."/>
            <person name="Liu Z."/>
            <person name="Nagel D.H."/>
            <person name="McCann M.C."/>
            <person name="SanMiguel P."/>
            <person name="Myers A.M."/>
            <person name="Nettleton D."/>
            <person name="Nguyen J."/>
            <person name="Penning B.W."/>
            <person name="Ponnala L."/>
            <person name="Schneider K.L."/>
            <person name="Schwartz D.C."/>
            <person name="Sharma A."/>
            <person name="Soderlund C."/>
            <person name="Springer N.M."/>
            <person name="Sun Q."/>
            <person name="Wang H."/>
            <person name="Waterman M."/>
            <person name="Westerman R."/>
            <person name="Wolfgruber T.K."/>
            <person name="Yang L."/>
            <person name="Yu Y."/>
            <person name="Zhang L."/>
            <person name="Zhou S."/>
            <person name="Zhu Q."/>
            <person name="Bennetzen J.L."/>
            <person name="Dawe R.K."/>
            <person name="Jiang J."/>
            <person name="Jiang N."/>
            <person name="Presting G.G."/>
            <person name="Wessler S.R."/>
            <person name="Aluru S."/>
            <person name="Martienssen R.A."/>
            <person name="Clifton S.W."/>
            <person name="McCombie W.R."/>
            <person name="Wing R.A."/>
            <person name="Wilson R.K."/>
        </authorList>
    </citation>
    <scope>NUCLEOTIDE SEQUENCE [LARGE SCALE GENOMIC DNA]</scope>
    <source>
        <strain evidence="6">cv. B73</strain>
    </source>
</reference>
<comment type="similarity">
    <text evidence="1">Belongs to the CFAP298 family.</text>
</comment>
<sequence length="179" mass="19532">MVVLHVKLAPPAAAAATAAASSPMQDVDEETEFLYECAASAVVADVAAALGALAGLQAAILSLCRRLRARCAGAMGELERALDEAEAYASKEQVQRNRFLSPRALREHIKNIEKKCANTLQEPLEALSLQESSSDNKHERIQIWWAGKELAMDQKLSDYIGVNDKTKIVVRLIEARDEC</sequence>
<accession>B6TYS3</accession>
<dbReference type="Gramene" id="Zm00001eb265980_T001">
    <property type="protein sequence ID" value="Zm00001eb265980_P001"/>
    <property type="gene ID" value="Zm00001eb265980"/>
</dbReference>
<dbReference type="KEGG" id="zma:100278003"/>
<dbReference type="EnsemblPlants" id="Zm00001eb265980_T001">
    <property type="protein sequence ID" value="Zm00001eb265980_P001"/>
    <property type="gene ID" value="Zm00001eb265980"/>
</dbReference>
<evidence type="ECO:0000256" key="2">
    <source>
        <dbReference type="SAM" id="Coils"/>
    </source>
</evidence>
<dbReference type="AlphaFoldDB" id="B6TYS3"/>
<dbReference type="EMBL" id="EU970138">
    <property type="protein sequence ID" value="ACG42256.1"/>
    <property type="molecule type" value="mRNA"/>
</dbReference>
<dbReference type="HOGENOM" id="CLU_1565697_0_0_1"/>
<name>B6TYS3_MAIZE</name>
<evidence type="ECO:0000313" key="6">
    <source>
        <dbReference type="Proteomes" id="UP000007305"/>
    </source>
</evidence>
<dbReference type="GeneID" id="100278003"/>
<dbReference type="PANTHER" id="PTHR13238">
    <property type="entry name" value="PROTEIN C21ORF59"/>
    <property type="match status" value="1"/>
</dbReference>
<keyword evidence="6" id="KW-1185">Reference proteome</keyword>